<evidence type="ECO:0000313" key="4">
    <source>
        <dbReference type="Proteomes" id="UP000053611"/>
    </source>
</evidence>
<dbReference type="RefSeq" id="XP_018280877.1">
    <property type="nucleotide sequence ID" value="XM_018425213.1"/>
</dbReference>
<dbReference type="OrthoDB" id="2754246at2759"/>
<organism evidence="3 4">
    <name type="scientific">Cutaneotrichosporon oleaginosum</name>
    <dbReference type="NCBI Taxonomy" id="879819"/>
    <lineage>
        <taxon>Eukaryota</taxon>
        <taxon>Fungi</taxon>
        <taxon>Dikarya</taxon>
        <taxon>Basidiomycota</taxon>
        <taxon>Agaricomycotina</taxon>
        <taxon>Tremellomycetes</taxon>
        <taxon>Trichosporonales</taxon>
        <taxon>Trichosporonaceae</taxon>
        <taxon>Cutaneotrichosporon</taxon>
    </lineage>
</organism>
<keyword evidence="4" id="KW-1185">Reference proteome</keyword>
<dbReference type="Proteomes" id="UP000053611">
    <property type="component" value="Unassembled WGS sequence"/>
</dbReference>
<feature type="compositionally biased region" description="Pro residues" evidence="1">
    <location>
        <begin position="135"/>
        <end position="145"/>
    </location>
</feature>
<accession>A0A0J0XTH5</accession>
<gene>
    <name evidence="3" type="ORF">CC85DRAFT_300529</name>
</gene>
<reference evidence="3 4" key="1">
    <citation type="submission" date="2015-03" db="EMBL/GenBank/DDBJ databases">
        <title>Genomics and transcriptomics of the oil-accumulating basidiomycete yeast T. oleaginosus allow insights into substrate utilization and the diverse evolutionary trajectories of mating systems in fungi.</title>
        <authorList>
            <consortium name="DOE Joint Genome Institute"/>
            <person name="Kourist R."/>
            <person name="Kracht O."/>
            <person name="Bracharz F."/>
            <person name="Lipzen A."/>
            <person name="Nolan M."/>
            <person name="Ohm R."/>
            <person name="Grigoriev I."/>
            <person name="Sun S."/>
            <person name="Heitman J."/>
            <person name="Bruck T."/>
            <person name="Nowrousian M."/>
        </authorList>
    </citation>
    <scope>NUCLEOTIDE SEQUENCE [LARGE SCALE GENOMIC DNA]</scope>
    <source>
        <strain evidence="3 4">IBC0246</strain>
    </source>
</reference>
<evidence type="ECO:0008006" key="5">
    <source>
        <dbReference type="Google" id="ProtNLM"/>
    </source>
</evidence>
<feature type="signal peptide" evidence="2">
    <location>
        <begin position="1"/>
        <end position="15"/>
    </location>
</feature>
<protein>
    <recommendedName>
        <fullName evidence="5">Granulins domain-containing protein</fullName>
    </recommendedName>
</protein>
<dbReference type="GeneID" id="28985816"/>
<name>A0A0J0XTH5_9TREE</name>
<feature type="compositionally biased region" description="Low complexity" evidence="1">
    <location>
        <begin position="108"/>
        <end position="134"/>
    </location>
</feature>
<evidence type="ECO:0000256" key="1">
    <source>
        <dbReference type="SAM" id="MobiDB-lite"/>
    </source>
</evidence>
<feature type="region of interest" description="Disordered" evidence="1">
    <location>
        <begin position="108"/>
        <end position="171"/>
    </location>
</feature>
<dbReference type="EMBL" id="KQ087187">
    <property type="protein sequence ID" value="KLT44386.1"/>
    <property type="molecule type" value="Genomic_DNA"/>
</dbReference>
<evidence type="ECO:0000313" key="3">
    <source>
        <dbReference type="EMBL" id="KLT44386.1"/>
    </source>
</evidence>
<feature type="chain" id="PRO_5012994866" description="Granulins domain-containing protein" evidence="2">
    <location>
        <begin position="16"/>
        <end position="208"/>
    </location>
</feature>
<feature type="compositionally biased region" description="Low complexity" evidence="1">
    <location>
        <begin position="146"/>
        <end position="155"/>
    </location>
</feature>
<proteinExistence type="predicted"/>
<dbReference type="AlphaFoldDB" id="A0A0J0XTH5"/>
<keyword evidence="2" id="KW-0732">Signal</keyword>
<evidence type="ECO:0000256" key="2">
    <source>
        <dbReference type="SAM" id="SignalP"/>
    </source>
</evidence>
<sequence>MLAAAVLLLAATALASPRPGAFVAKGFTPAERAWNDLGLVIRQSTCPTGYGVCVDNCYPLDGSVCCDDSTYCPQGHRCLTDGCCPIGEICVGVGGTRTVDFTSVISDPSSISSVVSSPAISTPTIEPVSSAPVSSPRPAPPPSSNGPPLSAGPSAQTPSNAGNGIGVGASRSTAPTVTQTVRVIGGAGAVAPAFAGILGAAAAAVALA</sequence>